<keyword evidence="2" id="KW-1185">Reference proteome</keyword>
<evidence type="ECO:0000313" key="2">
    <source>
        <dbReference type="Proteomes" id="UP001163321"/>
    </source>
</evidence>
<accession>A0ACC0W2Q0</accession>
<reference evidence="1 2" key="1">
    <citation type="journal article" date="2022" name="bioRxiv">
        <title>The genome of the oomycete Peronosclerospora sorghi, a cosmopolitan pathogen of maize and sorghum, is inflated with dispersed pseudogenes.</title>
        <authorList>
            <person name="Fletcher K."/>
            <person name="Martin F."/>
            <person name="Isakeit T."/>
            <person name="Cavanaugh K."/>
            <person name="Magill C."/>
            <person name="Michelmore R."/>
        </authorList>
    </citation>
    <scope>NUCLEOTIDE SEQUENCE [LARGE SCALE GENOMIC DNA]</scope>
    <source>
        <strain evidence="1">P6</strain>
    </source>
</reference>
<name>A0ACC0W2Q0_9STRA</name>
<evidence type="ECO:0000313" key="1">
    <source>
        <dbReference type="EMBL" id="KAI9911991.1"/>
    </source>
</evidence>
<protein>
    <submittedName>
        <fullName evidence="1">Uncharacterized protein</fullName>
    </submittedName>
</protein>
<dbReference type="Proteomes" id="UP001163321">
    <property type="component" value="Chromosome 5"/>
</dbReference>
<proteinExistence type="predicted"/>
<gene>
    <name evidence="1" type="ORF">PsorP6_009570</name>
</gene>
<dbReference type="EMBL" id="CM047584">
    <property type="protein sequence ID" value="KAI9911991.1"/>
    <property type="molecule type" value="Genomic_DNA"/>
</dbReference>
<comment type="caution">
    <text evidence="1">The sequence shown here is derived from an EMBL/GenBank/DDBJ whole genome shotgun (WGS) entry which is preliminary data.</text>
</comment>
<sequence>MAFRSLDVRHTQRLAPSLQATGISCNFSSNTNMYPIKTVQSSAYAQTHTNSSIMNLGLGQPSASLLPLNMFRSAAMARFSENQDPVMLQYGAAKGLIGFRQEIAKFVAGKQQYIVVVGTTLVQLTPRTPDTFMVAAGNSQSISHAAMTFSKTKKLVFVEEPTYFLAHDIFRELGLDLEGIYAGKDGIDIYSLFFCGTKSQWWWLINGALMRDYVPAFLYTIPFSYNPTGAVLSSNLCKRLVGLQQNYGFHIISDEPYNLLHMNGSALPPLASYDDSGLVVSLESFSKILVPGLLLGNNIH</sequence>
<organism evidence="1 2">
    <name type="scientific">Peronosclerospora sorghi</name>
    <dbReference type="NCBI Taxonomy" id="230839"/>
    <lineage>
        <taxon>Eukaryota</taxon>
        <taxon>Sar</taxon>
        <taxon>Stramenopiles</taxon>
        <taxon>Oomycota</taxon>
        <taxon>Peronosporomycetes</taxon>
        <taxon>Peronosporales</taxon>
        <taxon>Peronosporaceae</taxon>
        <taxon>Peronosclerospora</taxon>
    </lineage>
</organism>